<protein>
    <submittedName>
        <fullName evidence="2">Formylglycine-generating enzyme, required for sulfatase activity, contains SUMF1/FGE domain</fullName>
    </submittedName>
</protein>
<dbReference type="PANTHER" id="PTHR23150">
    <property type="entry name" value="SULFATASE MODIFYING FACTOR 1, 2"/>
    <property type="match status" value="1"/>
</dbReference>
<dbReference type="Pfam" id="PF03781">
    <property type="entry name" value="FGE-sulfatase"/>
    <property type="match status" value="1"/>
</dbReference>
<evidence type="ECO:0000313" key="2">
    <source>
        <dbReference type="EMBL" id="TAA75350.1"/>
    </source>
</evidence>
<gene>
    <name evidence="2" type="ORF">CDV28_10890</name>
</gene>
<dbReference type="SUPFAM" id="SSF56436">
    <property type="entry name" value="C-type lectin-like"/>
    <property type="match status" value="1"/>
</dbReference>
<sequence length="255" mass="29188">MPRPSLSPVHFPSPWASSWGEDACGLWLTFSLNGIRQLFRWIRPGSFLIGAPEEETEGYFLPSKEPQHEVRLPQGFWLAETVVTQELWQMVMKSNPSGFSGPQHPVERVSWLDAQHFLQRLNALILGLTARLPTEAEWEYACRAGTTTPFSFGEEITPEQVNYNPNDEEGKKLYRRQTVPVKSLPANAWGLYEMHGNVWEWCQDAWQDTLEQERGDLRVVRGGSWVCGAGYVRSACRDRYYDDYTNGSIGFRLAI</sequence>
<feature type="domain" description="Sulfatase-modifying factor enzyme-like" evidence="1">
    <location>
        <begin position="41"/>
        <end position="254"/>
    </location>
</feature>
<dbReference type="Gene3D" id="3.90.1580.10">
    <property type="entry name" value="paralog of FGE (formylglycine-generating enzyme)"/>
    <property type="match status" value="1"/>
</dbReference>
<dbReference type="InterPro" id="IPR016187">
    <property type="entry name" value="CTDL_fold"/>
</dbReference>
<dbReference type="InterPro" id="IPR051043">
    <property type="entry name" value="Sulfatase_Mod_Factor_Kinase"/>
</dbReference>
<evidence type="ECO:0000313" key="3">
    <source>
        <dbReference type="Proteomes" id="UP000316238"/>
    </source>
</evidence>
<comment type="caution">
    <text evidence="2">The sequence shown here is derived from an EMBL/GenBank/DDBJ whole genome shotgun (WGS) entry which is preliminary data.</text>
</comment>
<dbReference type="InterPro" id="IPR042095">
    <property type="entry name" value="SUMF_sf"/>
</dbReference>
<dbReference type="EMBL" id="NQJD01000008">
    <property type="protein sequence ID" value="TAA75350.1"/>
    <property type="molecule type" value="Genomic_DNA"/>
</dbReference>
<accession>A0A521G2W2</accession>
<dbReference type="GO" id="GO:0120147">
    <property type="term" value="F:formylglycine-generating oxidase activity"/>
    <property type="evidence" value="ECO:0007669"/>
    <property type="project" value="TreeGrafter"/>
</dbReference>
<proteinExistence type="predicted"/>
<dbReference type="InterPro" id="IPR005532">
    <property type="entry name" value="SUMF_dom"/>
</dbReference>
<dbReference type="Proteomes" id="UP000316238">
    <property type="component" value="Unassembled WGS sequence"/>
</dbReference>
<dbReference type="PANTHER" id="PTHR23150:SF19">
    <property type="entry name" value="FORMYLGLYCINE-GENERATING ENZYME"/>
    <property type="match status" value="1"/>
</dbReference>
<dbReference type="AlphaFoldDB" id="A0A521G2W2"/>
<evidence type="ECO:0000259" key="1">
    <source>
        <dbReference type="Pfam" id="PF03781"/>
    </source>
</evidence>
<organism evidence="2 3">
    <name type="scientific">Candidatus Electronema aureum</name>
    <dbReference type="NCBI Taxonomy" id="2005002"/>
    <lineage>
        <taxon>Bacteria</taxon>
        <taxon>Pseudomonadati</taxon>
        <taxon>Thermodesulfobacteriota</taxon>
        <taxon>Desulfobulbia</taxon>
        <taxon>Desulfobulbales</taxon>
        <taxon>Desulfobulbaceae</taxon>
        <taxon>Candidatus Electronema</taxon>
    </lineage>
</organism>
<name>A0A521G2W2_9BACT</name>
<reference evidence="2" key="1">
    <citation type="submission" date="2017-07" db="EMBL/GenBank/DDBJ databases">
        <title>The cable genome - Insights into the physiology and evolution of filamentous bacteria capable of sulfide oxidation via long distance electron transfer.</title>
        <authorList>
            <person name="Thorup C."/>
            <person name="Bjerg J.T."/>
            <person name="Schreiber L."/>
            <person name="Nielsen L.P."/>
            <person name="Kjeldsen K.U."/>
            <person name="Boesen T."/>
            <person name="Boggild A."/>
            <person name="Meysman F."/>
            <person name="Geelhoed J."/>
            <person name="Schramm A."/>
        </authorList>
    </citation>
    <scope>NUCLEOTIDE SEQUENCE [LARGE SCALE GENOMIC DNA]</scope>
    <source>
        <strain evidence="2">GS</strain>
    </source>
</reference>
<keyword evidence="3" id="KW-1185">Reference proteome</keyword>